<comment type="caution">
    <text evidence="2">The sequence shown here is derived from an EMBL/GenBank/DDBJ whole genome shotgun (WGS) entry which is preliminary data.</text>
</comment>
<reference evidence="2 3" key="1">
    <citation type="submission" date="2019-09" db="EMBL/GenBank/DDBJ databases">
        <title>In-depth cultivation of the pig gut microbiome towards novel bacterial diversity and tailored functional studies.</title>
        <authorList>
            <person name="Wylensek D."/>
            <person name="Hitch T.C.A."/>
            <person name="Clavel T."/>
        </authorList>
    </citation>
    <scope>NUCLEOTIDE SEQUENCE [LARGE SCALE GENOMIC DNA]</scope>
    <source>
        <strain evidence="2 3">WCA3-693-APC-4?</strain>
    </source>
</reference>
<feature type="transmembrane region" description="Helical" evidence="1">
    <location>
        <begin position="94"/>
        <end position="112"/>
    </location>
</feature>
<keyword evidence="1" id="KW-1133">Transmembrane helix</keyword>
<dbReference type="EMBL" id="VUNQ01000033">
    <property type="protein sequence ID" value="MSU02451.1"/>
    <property type="molecule type" value="Genomic_DNA"/>
</dbReference>
<evidence type="ECO:0000256" key="1">
    <source>
        <dbReference type="SAM" id="Phobius"/>
    </source>
</evidence>
<gene>
    <name evidence="2" type="ORF">FYJ83_13395</name>
</gene>
<proteinExistence type="predicted"/>
<protein>
    <submittedName>
        <fullName evidence="2">Uncharacterized protein</fullName>
    </submittedName>
</protein>
<sequence>MVMIISICSACLTYFLGLHLKKGPVLSSAIVTLSSGLLLPHFFIEGDTLALAATTASYAAMVSTIKFPKLIEMVAIGCICGIVFNLTQDVFVGVGGRLGSIAAIAGFSWFGLKQIIEKFMGKNKLTINLLQK</sequence>
<keyword evidence="1" id="KW-0812">Transmembrane</keyword>
<evidence type="ECO:0000313" key="3">
    <source>
        <dbReference type="Proteomes" id="UP000469523"/>
    </source>
</evidence>
<dbReference type="RefSeq" id="WP_154441326.1">
    <property type="nucleotide sequence ID" value="NZ_VUNQ01000033.1"/>
</dbReference>
<evidence type="ECO:0000313" key="2">
    <source>
        <dbReference type="EMBL" id="MSU02451.1"/>
    </source>
</evidence>
<name>A0A6N7XK38_9FIRM</name>
<organism evidence="2 3">
    <name type="scientific">Tissierella pigra</name>
    <dbReference type="NCBI Taxonomy" id="2607614"/>
    <lineage>
        <taxon>Bacteria</taxon>
        <taxon>Bacillati</taxon>
        <taxon>Bacillota</taxon>
        <taxon>Tissierellia</taxon>
        <taxon>Tissierellales</taxon>
        <taxon>Tissierellaceae</taxon>
        <taxon>Tissierella</taxon>
    </lineage>
</organism>
<feature type="transmembrane region" description="Helical" evidence="1">
    <location>
        <begin position="70"/>
        <end position="88"/>
    </location>
</feature>
<dbReference type="AlphaFoldDB" id="A0A6N7XK38"/>
<accession>A0A6N7XK38</accession>
<dbReference type="Proteomes" id="UP000469523">
    <property type="component" value="Unassembled WGS sequence"/>
</dbReference>
<keyword evidence="3" id="KW-1185">Reference proteome</keyword>
<keyword evidence="1" id="KW-0472">Membrane</keyword>